<dbReference type="InterPro" id="IPR051224">
    <property type="entry name" value="NiCoT_RcnA"/>
</dbReference>
<reference evidence="15 16" key="2">
    <citation type="submission" date="2013-04" db="EMBL/GenBank/DDBJ databases">
        <authorList>
            <person name="Fiebig A."/>
            <person name="Pradella S."/>
            <person name="Wagner-Doebler I."/>
        </authorList>
    </citation>
    <scope>NUCLEOTIDE SEQUENCE [LARGE SCALE GENOMIC DNA]</scope>
    <source>
        <strain evidence="16">DSM 17067 / NCIMB 14079 / DFL-11</strain>
    </source>
</reference>
<feature type="transmembrane region" description="Helical" evidence="13">
    <location>
        <begin position="343"/>
        <end position="362"/>
    </location>
</feature>
<comment type="subcellular location">
    <subcellularLocation>
        <location evidence="2">Cell membrane</location>
        <topology evidence="2">Multi-pass membrane protein</topology>
    </subcellularLocation>
</comment>
<evidence type="ECO:0000256" key="10">
    <source>
        <dbReference type="ARBA" id="ARBA00023112"/>
    </source>
</evidence>
<evidence type="ECO:0000256" key="7">
    <source>
        <dbReference type="ARBA" id="ARBA00022692"/>
    </source>
</evidence>
<gene>
    <name evidence="15" type="ORF">SADFL11_492</name>
</gene>
<dbReference type="Gene3D" id="2.40.50.870">
    <property type="entry name" value="Protein of unknown function (DUF3299)"/>
    <property type="match status" value="1"/>
</dbReference>
<dbReference type="GO" id="GO:0006824">
    <property type="term" value="P:cobalt ion transport"/>
    <property type="evidence" value="ECO:0007669"/>
    <property type="project" value="UniProtKB-KW"/>
</dbReference>
<dbReference type="GO" id="GO:0015099">
    <property type="term" value="F:nickel cation transmembrane transporter activity"/>
    <property type="evidence" value="ECO:0007669"/>
    <property type="project" value="InterPro"/>
</dbReference>
<dbReference type="InterPro" id="IPR021727">
    <property type="entry name" value="DUF3299"/>
</dbReference>
<keyword evidence="11 13" id="KW-0472">Membrane</keyword>
<evidence type="ECO:0000256" key="11">
    <source>
        <dbReference type="ARBA" id="ARBA00023136"/>
    </source>
</evidence>
<keyword evidence="9" id="KW-0406">Ion transport</keyword>
<organism evidence="15 16">
    <name type="scientific">Roseibium alexandrii (strain DSM 17067 / NCIMB 14079 / DFL-11)</name>
    <name type="common">Labrenzia alexandrii</name>
    <dbReference type="NCBI Taxonomy" id="244592"/>
    <lineage>
        <taxon>Bacteria</taxon>
        <taxon>Pseudomonadati</taxon>
        <taxon>Pseudomonadota</taxon>
        <taxon>Alphaproteobacteria</taxon>
        <taxon>Hyphomicrobiales</taxon>
        <taxon>Stappiaceae</taxon>
        <taxon>Roseibium</taxon>
    </lineage>
</organism>
<dbReference type="InterPro" id="IPR011541">
    <property type="entry name" value="Ni/Co_transpt_high_affinity"/>
</dbReference>
<dbReference type="Pfam" id="PF03824">
    <property type="entry name" value="NicO"/>
    <property type="match status" value="1"/>
</dbReference>
<evidence type="ECO:0000256" key="1">
    <source>
        <dbReference type="ARBA" id="ARBA00002510"/>
    </source>
</evidence>
<dbReference type="AlphaFoldDB" id="A0A5E8GTV1"/>
<keyword evidence="4" id="KW-0813">Transport</keyword>
<sequence>MRLVSAVLATVIAILITPIAPPAAAGQLATWSSLAPTVEPYDDPFAEMPSKQISDLRTVLRADLADAAGNFDTDLAEAAKAARLRLEEAGLDIEHLFTQREIIMQRRENETLGVTTTHLDKTIIMDGYVLPLRAEGGMIVEFLLVPWVGACIHTPPPAPNQIVHVNYPEGFEVTGMFTPVRLEGRLTHRPSEYDLFLVDGTRRIPASYAMEQATIGGTPGEIVASETAAADLSWFAAAQAKITNVFTAAMTNMEQGRSAGTVGLALLIAFAYGALHTLGPGHGKAVVISYFIGAGGSLRRGVAMGVQIAVMHVLSAIVIVFLLDFAVRQATGAAPSDYRMIRMASYALIVAIGAVMLWRSLAAVRVRRTTEMAGDTHHHHHHHDDHAHAGCAACSAAQNTARGGKWIAAAVGIVPCTGALIVMLFGLANDLLIPAIMMVLAISAGMAVTMSAIGVAAIWGRNWAETRVATNPQRRFRFEAGARIAAAACVLLIGATLFAGTAMYDPGERPEQGLQLVQSTVPK</sequence>
<keyword evidence="14" id="KW-0732">Signal</keyword>
<dbReference type="RefSeq" id="WP_050776106.1">
    <property type="nucleotide sequence ID" value="NZ_CM011002.1"/>
</dbReference>
<comment type="function">
    <text evidence="1">Efflux system for nickel and cobalt.</text>
</comment>
<feature type="signal peptide" evidence="14">
    <location>
        <begin position="1"/>
        <end position="25"/>
    </location>
</feature>
<evidence type="ECO:0000256" key="13">
    <source>
        <dbReference type="SAM" id="Phobius"/>
    </source>
</evidence>
<dbReference type="Pfam" id="PF11736">
    <property type="entry name" value="DUF3299"/>
    <property type="match status" value="1"/>
</dbReference>
<keyword evidence="10" id="KW-0921">Nickel transport</keyword>
<feature type="transmembrane region" description="Helical" evidence="13">
    <location>
        <begin position="431"/>
        <end position="459"/>
    </location>
</feature>
<evidence type="ECO:0000256" key="2">
    <source>
        <dbReference type="ARBA" id="ARBA00004651"/>
    </source>
</evidence>
<protein>
    <submittedName>
        <fullName evidence="15">ABC-type uncharacterized transport system, permease component</fullName>
    </submittedName>
</protein>
<keyword evidence="5" id="KW-1003">Cell membrane</keyword>
<dbReference type="Proteomes" id="UP000004703">
    <property type="component" value="Chromosome"/>
</dbReference>
<keyword evidence="12" id="KW-0170">Cobalt</keyword>
<evidence type="ECO:0000256" key="5">
    <source>
        <dbReference type="ARBA" id="ARBA00022475"/>
    </source>
</evidence>
<keyword evidence="6" id="KW-0533">Nickel</keyword>
<name>A0A5E8GTV1_ROSAD</name>
<evidence type="ECO:0000313" key="16">
    <source>
        <dbReference type="Proteomes" id="UP000004703"/>
    </source>
</evidence>
<keyword evidence="7 13" id="KW-0812">Transmembrane</keyword>
<dbReference type="PANTHER" id="PTHR40659">
    <property type="entry name" value="NICKEL/COBALT EFFLUX SYSTEM RCNA"/>
    <property type="match status" value="1"/>
</dbReference>
<dbReference type="GO" id="GO:0032025">
    <property type="term" value="P:response to cobalt ion"/>
    <property type="evidence" value="ECO:0007669"/>
    <property type="project" value="TreeGrafter"/>
</dbReference>
<dbReference type="EMBL" id="ACCU02000003">
    <property type="protein sequence ID" value="EEE43206.2"/>
    <property type="molecule type" value="Genomic_DNA"/>
</dbReference>
<evidence type="ECO:0000313" key="15">
    <source>
        <dbReference type="EMBL" id="EEE43206.2"/>
    </source>
</evidence>
<feature type="transmembrane region" description="Helical" evidence="13">
    <location>
        <begin position="406"/>
        <end position="425"/>
    </location>
</feature>
<dbReference type="GO" id="GO:0010045">
    <property type="term" value="P:response to nickel cation"/>
    <property type="evidence" value="ECO:0007669"/>
    <property type="project" value="TreeGrafter"/>
</dbReference>
<evidence type="ECO:0000256" key="12">
    <source>
        <dbReference type="ARBA" id="ARBA00023285"/>
    </source>
</evidence>
<evidence type="ECO:0000256" key="8">
    <source>
        <dbReference type="ARBA" id="ARBA00022989"/>
    </source>
</evidence>
<feature type="chain" id="PRO_5022915439" evidence="14">
    <location>
        <begin position="26"/>
        <end position="523"/>
    </location>
</feature>
<accession>A0A5E8GTV1</accession>
<evidence type="ECO:0000256" key="4">
    <source>
        <dbReference type="ARBA" id="ARBA00022448"/>
    </source>
</evidence>
<evidence type="ECO:0000256" key="6">
    <source>
        <dbReference type="ARBA" id="ARBA00022596"/>
    </source>
</evidence>
<feature type="transmembrane region" description="Helical" evidence="13">
    <location>
        <begin position="262"/>
        <end position="281"/>
    </location>
</feature>
<reference evidence="15 16" key="1">
    <citation type="submission" date="2008-01" db="EMBL/GenBank/DDBJ databases">
        <authorList>
            <person name="Wagner-Dobler I."/>
            <person name="Ferriera S."/>
            <person name="Johnson J."/>
            <person name="Kravitz S."/>
            <person name="Beeson K."/>
            <person name="Sutton G."/>
            <person name="Rogers Y.-H."/>
            <person name="Friedman R."/>
            <person name="Frazier M."/>
            <person name="Venter J.C."/>
        </authorList>
    </citation>
    <scope>NUCLEOTIDE SEQUENCE [LARGE SCALE GENOMIC DNA]</scope>
    <source>
        <strain evidence="16">DSM 17067 / NCIMB 14079 / DFL-11</strain>
    </source>
</reference>
<keyword evidence="3" id="KW-0171">Cobalt transport</keyword>
<evidence type="ECO:0000256" key="9">
    <source>
        <dbReference type="ARBA" id="ARBA00023065"/>
    </source>
</evidence>
<feature type="transmembrane region" description="Helical" evidence="13">
    <location>
        <begin position="480"/>
        <end position="504"/>
    </location>
</feature>
<feature type="transmembrane region" description="Helical" evidence="13">
    <location>
        <begin position="302"/>
        <end position="323"/>
    </location>
</feature>
<dbReference type="GO" id="GO:0005886">
    <property type="term" value="C:plasma membrane"/>
    <property type="evidence" value="ECO:0007669"/>
    <property type="project" value="UniProtKB-SubCell"/>
</dbReference>
<dbReference type="GO" id="GO:0046583">
    <property type="term" value="F:monoatomic cation efflux transmembrane transporter activity"/>
    <property type="evidence" value="ECO:0007669"/>
    <property type="project" value="TreeGrafter"/>
</dbReference>
<dbReference type="PANTHER" id="PTHR40659:SF1">
    <property type="entry name" value="NICKEL_COBALT EFFLUX SYSTEM RCNA"/>
    <property type="match status" value="1"/>
</dbReference>
<evidence type="ECO:0000256" key="3">
    <source>
        <dbReference type="ARBA" id="ARBA00022426"/>
    </source>
</evidence>
<proteinExistence type="predicted"/>
<evidence type="ECO:0000256" key="14">
    <source>
        <dbReference type="SAM" id="SignalP"/>
    </source>
</evidence>
<keyword evidence="8 13" id="KW-1133">Transmembrane helix</keyword>
<comment type="caution">
    <text evidence="15">The sequence shown here is derived from an EMBL/GenBank/DDBJ whole genome shotgun (WGS) entry which is preliminary data.</text>
</comment>